<dbReference type="PANTHER" id="PTHR43845:SF1">
    <property type="entry name" value="BLR5969 PROTEIN"/>
    <property type="match status" value="1"/>
</dbReference>
<dbReference type="SUPFAM" id="SSF56801">
    <property type="entry name" value="Acetyl-CoA synthetase-like"/>
    <property type="match status" value="1"/>
</dbReference>
<comment type="caution">
    <text evidence="1">The sequence shown here is derived from an EMBL/GenBank/DDBJ whole genome shotgun (WGS) entry which is preliminary data.</text>
</comment>
<sequence>MFTLYDDEAAAVGRGIISRQRDFAAGRWSEERLAAHQLEAFRATLDHVREHSPFYRRHLADAPALLASLSAEDLAAFPFTTKDDLRAAQQDVLSRPLSKAWIFYETTGTTGAVTPCPRDNTDSLHNNAVLTSHYETILRPYGEDQFIGVSGPTEMHAFGDTFGEVCRNLGIAVAKMWPHSPMVGFDRALAAIREIPLTGLFCTPGMALTLAKKAVAAGLDPARDLPVEVLMLTGELASPALLAGIGELWGARAYNALYGSQEASLLGAAAADGHLYTMPVINHYEVIDPAGDAPVEPDADGVLLGELVVTSLYQGLKPLIRYRTGDLVRMREAAPDRTLPAPVLEVLGRTRDELSVGGHRMTGYDLENLLLAPFGGYLDYQVVLDSGDDGADRLTLRFETPGATAPRTDETALAAVRDRLGVAVGVEVGTLGSITGTGAMVSWKAARVVDRRTERDAESAAALALAARRS</sequence>
<dbReference type="RefSeq" id="WP_159772455.1">
    <property type="nucleotide sequence ID" value="NZ_JAQOSL010000001.1"/>
</dbReference>
<reference evidence="2" key="1">
    <citation type="journal article" date="2019" name="Int. J. Syst. Evol. Microbiol.">
        <title>The Global Catalogue of Microorganisms (GCM) 10K type strain sequencing project: providing services to taxonomists for standard genome sequencing and annotation.</title>
        <authorList>
            <consortium name="The Broad Institute Genomics Platform"/>
            <consortium name="The Broad Institute Genome Sequencing Center for Infectious Disease"/>
            <person name="Wu L."/>
            <person name="Ma J."/>
        </authorList>
    </citation>
    <scope>NUCLEOTIDE SEQUENCE [LARGE SCALE GENOMIC DNA]</scope>
    <source>
        <strain evidence="2">JCM 9918</strain>
    </source>
</reference>
<dbReference type="Proteomes" id="UP001596112">
    <property type="component" value="Unassembled WGS sequence"/>
</dbReference>
<evidence type="ECO:0000313" key="2">
    <source>
        <dbReference type="Proteomes" id="UP001596112"/>
    </source>
</evidence>
<dbReference type="InterPro" id="IPR042099">
    <property type="entry name" value="ANL_N_sf"/>
</dbReference>
<dbReference type="EMBL" id="JBHSNZ010000002">
    <property type="protein sequence ID" value="MFC5806552.1"/>
    <property type="molecule type" value="Genomic_DNA"/>
</dbReference>
<accession>A0ABW1B0Q0</accession>
<name>A0ABW1B0Q0_9ACTN</name>
<keyword evidence="1" id="KW-0436">Ligase</keyword>
<organism evidence="1 2">
    <name type="scientific">Streptomyces heilongjiangensis</name>
    <dbReference type="NCBI Taxonomy" id="945052"/>
    <lineage>
        <taxon>Bacteria</taxon>
        <taxon>Bacillati</taxon>
        <taxon>Actinomycetota</taxon>
        <taxon>Actinomycetes</taxon>
        <taxon>Kitasatosporales</taxon>
        <taxon>Streptomycetaceae</taxon>
        <taxon>Streptomyces</taxon>
    </lineage>
</organism>
<proteinExistence type="predicted"/>
<dbReference type="PANTHER" id="PTHR43845">
    <property type="entry name" value="BLR5969 PROTEIN"/>
    <property type="match status" value="1"/>
</dbReference>
<keyword evidence="2" id="KW-1185">Reference proteome</keyword>
<dbReference type="Gene3D" id="3.40.50.12780">
    <property type="entry name" value="N-terminal domain of ligase-like"/>
    <property type="match status" value="1"/>
</dbReference>
<gene>
    <name evidence="1" type="ORF">ACFQGO_03365</name>
</gene>
<dbReference type="GO" id="GO:0016874">
    <property type="term" value="F:ligase activity"/>
    <property type="evidence" value="ECO:0007669"/>
    <property type="project" value="UniProtKB-KW"/>
</dbReference>
<evidence type="ECO:0000313" key="1">
    <source>
        <dbReference type="EMBL" id="MFC5806552.1"/>
    </source>
</evidence>
<protein>
    <submittedName>
        <fullName evidence="1">Phenylacetate--CoA ligase family protein</fullName>
    </submittedName>
</protein>